<comment type="caution">
    <text evidence="1">The sequence shown here is derived from an EMBL/GenBank/DDBJ whole genome shotgun (WGS) entry which is preliminary data.</text>
</comment>
<dbReference type="Proteomes" id="UP001230426">
    <property type="component" value="Unassembled WGS sequence"/>
</dbReference>
<protein>
    <submittedName>
        <fullName evidence="1">Limonene-1,2-epoxide hydrolase</fullName>
    </submittedName>
</protein>
<dbReference type="RefSeq" id="WP_306872720.1">
    <property type="nucleotide sequence ID" value="NZ_JAUSRB010000002.1"/>
</dbReference>
<keyword evidence="2" id="KW-1185">Reference proteome</keyword>
<sequence length="69" mass="7481">MSEQHTTPADVVRAYAQAKSRADIQAALRYCSPDTVFETIAFQAAATGIDEVARQTAAAWRKQAKAVAR</sequence>
<dbReference type="GO" id="GO:0016787">
    <property type="term" value="F:hydrolase activity"/>
    <property type="evidence" value="ECO:0007669"/>
    <property type="project" value="UniProtKB-KW"/>
</dbReference>
<dbReference type="SUPFAM" id="SSF54427">
    <property type="entry name" value="NTF2-like"/>
    <property type="match status" value="1"/>
</dbReference>
<keyword evidence="1" id="KW-0378">Hydrolase</keyword>
<evidence type="ECO:0000313" key="2">
    <source>
        <dbReference type="Proteomes" id="UP001230426"/>
    </source>
</evidence>
<dbReference type="EMBL" id="JAUSRB010000002">
    <property type="protein sequence ID" value="MDP9869153.1"/>
    <property type="molecule type" value="Genomic_DNA"/>
</dbReference>
<name>A0ABT9RJ98_9ACTN</name>
<gene>
    <name evidence="1" type="ORF">J2S55_008419</name>
</gene>
<proteinExistence type="predicted"/>
<dbReference type="InterPro" id="IPR032710">
    <property type="entry name" value="NTF2-like_dom_sf"/>
</dbReference>
<dbReference type="Gene3D" id="3.10.450.50">
    <property type="match status" value="1"/>
</dbReference>
<organism evidence="1 2">
    <name type="scientific">Streptosporangium brasiliense</name>
    <dbReference type="NCBI Taxonomy" id="47480"/>
    <lineage>
        <taxon>Bacteria</taxon>
        <taxon>Bacillati</taxon>
        <taxon>Actinomycetota</taxon>
        <taxon>Actinomycetes</taxon>
        <taxon>Streptosporangiales</taxon>
        <taxon>Streptosporangiaceae</taxon>
        <taxon>Streptosporangium</taxon>
    </lineage>
</organism>
<accession>A0ABT9RJ98</accession>
<evidence type="ECO:0000313" key="1">
    <source>
        <dbReference type="EMBL" id="MDP9869153.1"/>
    </source>
</evidence>
<reference evidence="1 2" key="1">
    <citation type="submission" date="2023-07" db="EMBL/GenBank/DDBJ databases">
        <title>Sequencing the genomes of 1000 actinobacteria strains.</title>
        <authorList>
            <person name="Klenk H.-P."/>
        </authorList>
    </citation>
    <scope>NUCLEOTIDE SEQUENCE [LARGE SCALE GENOMIC DNA]</scope>
    <source>
        <strain evidence="1 2">DSM 44109</strain>
    </source>
</reference>